<dbReference type="EMBL" id="CH476604">
    <property type="protein sequence ID" value="EAU32156.1"/>
    <property type="molecule type" value="Genomic_DNA"/>
</dbReference>
<dbReference type="HOGENOM" id="CLU_000022_60_8_1"/>
<proteinExistence type="predicted"/>
<dbReference type="Pfam" id="PF07993">
    <property type="entry name" value="NAD_binding_4"/>
    <property type="match status" value="1"/>
</dbReference>
<protein>
    <recommendedName>
        <fullName evidence="7">Carrier domain-containing protein</fullName>
    </recommendedName>
</protein>
<dbReference type="AlphaFoldDB" id="Q0CEJ0"/>
<organism evidence="5 6">
    <name type="scientific">Aspergillus terreus (strain NIH 2624 / FGSC A1156)</name>
    <dbReference type="NCBI Taxonomy" id="341663"/>
    <lineage>
        <taxon>Eukaryota</taxon>
        <taxon>Fungi</taxon>
        <taxon>Dikarya</taxon>
        <taxon>Ascomycota</taxon>
        <taxon>Pezizomycotina</taxon>
        <taxon>Eurotiomycetes</taxon>
        <taxon>Eurotiomycetidae</taxon>
        <taxon>Eurotiales</taxon>
        <taxon>Aspergillaceae</taxon>
        <taxon>Aspergillus</taxon>
        <taxon>Aspergillus subgen. Circumdati</taxon>
    </lineage>
</organism>
<evidence type="ECO:0000256" key="1">
    <source>
        <dbReference type="ARBA" id="ARBA00022450"/>
    </source>
</evidence>
<dbReference type="InterPro" id="IPR013120">
    <property type="entry name" value="FAR_NAD-bd"/>
</dbReference>
<evidence type="ECO:0000313" key="6">
    <source>
        <dbReference type="Proteomes" id="UP000007963"/>
    </source>
</evidence>
<dbReference type="eggNOG" id="KOG1178">
    <property type="taxonomic scope" value="Eukaryota"/>
</dbReference>
<dbReference type="Pfam" id="PF00501">
    <property type="entry name" value="AMP-binding"/>
    <property type="match status" value="1"/>
</dbReference>
<dbReference type="PROSITE" id="PS00455">
    <property type="entry name" value="AMP_BINDING"/>
    <property type="match status" value="1"/>
</dbReference>
<dbReference type="Gene3D" id="3.40.50.720">
    <property type="entry name" value="NAD(P)-binding Rossmann-like Domain"/>
    <property type="match status" value="1"/>
</dbReference>
<dbReference type="OMA" id="VAPYSSH"/>
<evidence type="ECO:0000259" key="3">
    <source>
        <dbReference type="Pfam" id="PF00501"/>
    </source>
</evidence>
<dbReference type="SUPFAM" id="SSF56801">
    <property type="entry name" value="Acetyl-CoA synthetase-like"/>
    <property type="match status" value="1"/>
</dbReference>
<evidence type="ECO:0000256" key="2">
    <source>
        <dbReference type="ARBA" id="ARBA00022553"/>
    </source>
</evidence>
<evidence type="ECO:0000259" key="4">
    <source>
        <dbReference type="Pfam" id="PF07993"/>
    </source>
</evidence>
<dbReference type="InterPro" id="IPR042099">
    <property type="entry name" value="ANL_N_sf"/>
</dbReference>
<keyword evidence="2" id="KW-0597">Phosphoprotein</keyword>
<evidence type="ECO:0008006" key="7">
    <source>
        <dbReference type="Google" id="ProtNLM"/>
    </source>
</evidence>
<dbReference type="STRING" id="341663.Q0CEJ0"/>
<reference evidence="6" key="1">
    <citation type="submission" date="2005-09" db="EMBL/GenBank/DDBJ databases">
        <title>Annotation of the Aspergillus terreus NIH2624 genome.</title>
        <authorList>
            <person name="Birren B.W."/>
            <person name="Lander E.S."/>
            <person name="Galagan J.E."/>
            <person name="Nusbaum C."/>
            <person name="Devon K."/>
            <person name="Henn M."/>
            <person name="Ma L.-J."/>
            <person name="Jaffe D.B."/>
            <person name="Butler J."/>
            <person name="Alvarez P."/>
            <person name="Gnerre S."/>
            <person name="Grabherr M."/>
            <person name="Kleber M."/>
            <person name="Mauceli E.W."/>
            <person name="Brockman W."/>
            <person name="Rounsley S."/>
            <person name="Young S.K."/>
            <person name="LaButti K."/>
            <person name="Pushparaj V."/>
            <person name="DeCaprio D."/>
            <person name="Crawford M."/>
            <person name="Koehrsen M."/>
            <person name="Engels R."/>
            <person name="Montgomery P."/>
            <person name="Pearson M."/>
            <person name="Howarth C."/>
            <person name="Larson L."/>
            <person name="Luoma S."/>
            <person name="White J."/>
            <person name="Alvarado L."/>
            <person name="Kodira C.D."/>
            <person name="Zeng Q."/>
            <person name="Oleary S."/>
            <person name="Yandava C."/>
            <person name="Denning D.W."/>
            <person name="Nierman W.C."/>
            <person name="Milne T."/>
            <person name="Madden K."/>
        </authorList>
    </citation>
    <scope>NUCLEOTIDE SEQUENCE [LARGE SCALE GENOMIC DNA]</scope>
    <source>
        <strain evidence="6">NIH 2624 / FGSC A1156</strain>
    </source>
</reference>
<name>Q0CEJ0_ASPTN</name>
<dbReference type="InterPro" id="IPR010071">
    <property type="entry name" value="AA_adenyl_dom"/>
</dbReference>
<dbReference type="SUPFAM" id="SSF51735">
    <property type="entry name" value="NAD(P)-binding Rossmann-fold domains"/>
    <property type="match status" value="1"/>
</dbReference>
<gene>
    <name evidence="5" type="ORF">ATEG_07894</name>
</gene>
<dbReference type="Gene3D" id="3.40.50.12780">
    <property type="entry name" value="N-terminal domain of ligase-like"/>
    <property type="match status" value="1"/>
</dbReference>
<dbReference type="Proteomes" id="UP000007963">
    <property type="component" value="Unassembled WGS sequence"/>
</dbReference>
<feature type="domain" description="Thioester reductase (TE)" evidence="4">
    <location>
        <begin position="868"/>
        <end position="1095"/>
    </location>
</feature>
<dbReference type="GeneID" id="4322654"/>
<dbReference type="PANTHER" id="PTHR44845:SF4">
    <property type="entry name" value="NONRIBOSOMAL PEPTIDE SYNTHASE INPA"/>
    <property type="match status" value="1"/>
</dbReference>
<dbReference type="InterPro" id="IPR036291">
    <property type="entry name" value="NAD(P)-bd_dom_sf"/>
</dbReference>
<accession>Q0CEJ0</accession>
<dbReference type="CDD" id="cd05235">
    <property type="entry name" value="SDR_e1"/>
    <property type="match status" value="1"/>
</dbReference>
<dbReference type="RefSeq" id="XP_001216515.1">
    <property type="nucleotide sequence ID" value="XM_001216515.1"/>
</dbReference>
<dbReference type="CDD" id="cd05918">
    <property type="entry name" value="A_NRPS_SidN3_like"/>
    <property type="match status" value="1"/>
</dbReference>
<sequence>MSNISDMTHTNACINEKGILQERSRSYTACHALTLLDLPFDDHESIILTSWVCVLHGYYNTARTGWGKVLNTKDGTRTVSYTSFNPDTSKSIHETQSTILKLNADLPCVEIQDIRDEFLVVFLPSVECDPVDQGSNIISQLVDLVKPTLTLTVRFSGECVSMNICSHAERPPEFRLCGILDSLEKAAYSLVHNYSQVLSSVDIVSKYDMDRLKQWVVKPAFARPNTIHRLINDHYLARPHVTAISTTSKDVSYEELGKKSALVAERLCKKGVRPGTNVGFRMDKSAAAIIIIIGILRAGAAYVPIDQNWPRDRTTNVIQKAHISYIVDDDSQMERIKGVQVLAANALLEGEAPEDWSSEISDNPNASAYIMFTSGSTGTPKGAVHAQAGVAGGLLEVADSFGLGAATRFLQYASFTFDASICEIFAPLVVGGTVCVPSPEERVEDIGSVIHQLRVTDASLTPVVVRQLDSGKVPSLKSLYIGGEAPSSEIVDVWSDRVRLCNVYGTTETGVWDTIKLGMRKGDNPKNVGRGIGATCWIVDPSNVLKPQPIGVEGEVVIQGPYIGQGYLDSNEKTASSFMSPPSWIQNLSGNSKDRIYCTGDLAKYDHDGTILFRGRKSGFVKIRGLRIELGEIESSLNTLPPTAKSAVIAAQPDGNGNDAEIAAFMEVQADVGTSLADYVRGELSNKLPCYMIPTIAIPIDKMPLTESKKINRQDLHRRLRDMTASELISFRPGGSAARESKKIDPMRSLSIQLSHTIIDMVDNHGEGSLEYLRERDFPLSSVGLTSVHLAYLAGHIRRHWGFPMSVRDLQRPGMSVGDIETFVMNGEAGSVGSSPQSTNILTKLQAMQPVIELFPPARKLTVLCTSITGFLGSQILRSLLQCPDVGRIIGIVRAETEAKALERVKEQAIIGRWWRDAFASRIDIWRGDLSKPNLGLTPRLWRTLKGSGDITIDAIIHNGARVNWMDDFDTLKPTNVDSTVEILRAISAMPTPCSLTYIGGGYLPSPDETKEDIAEKLSLASGYDQTKFLARLVLEEYNAYLDRINNATMRRAQIIQPGFIVGTKKEGIAHTEDFLWRLAYTVLHTGTVSEELRGGYMPVAGVDQIASLAIESILGREKSVQEVIDCRDGIHLSHFCDILSAKTGNKIQTVPNEKWLEIVESDIENAPFDHPFLPVLDWLEENHWQFSSEACKPPEELLFDKKDVYAATEKSVEYAVDIGYLPSATHCSQARIPNGVPRFRRSSR</sequence>
<dbReference type="OrthoDB" id="416786at2759"/>
<dbReference type="InterPro" id="IPR045851">
    <property type="entry name" value="AMP-bd_C_sf"/>
</dbReference>
<evidence type="ECO:0000313" key="5">
    <source>
        <dbReference type="EMBL" id="EAU32156.1"/>
    </source>
</evidence>
<dbReference type="VEuPathDB" id="FungiDB:ATEG_07894"/>
<dbReference type="InterPro" id="IPR010080">
    <property type="entry name" value="Thioester_reductase-like_dom"/>
</dbReference>
<dbReference type="InterPro" id="IPR000873">
    <property type="entry name" value="AMP-dep_synth/lig_dom"/>
</dbReference>
<dbReference type="NCBIfam" id="TIGR01733">
    <property type="entry name" value="AA-adenyl-dom"/>
    <property type="match status" value="1"/>
</dbReference>
<dbReference type="PANTHER" id="PTHR44845">
    <property type="entry name" value="CARRIER DOMAIN-CONTAINING PROTEIN"/>
    <property type="match status" value="1"/>
</dbReference>
<keyword evidence="1" id="KW-0596">Phosphopantetheine</keyword>
<feature type="domain" description="AMP-dependent synthetase/ligase" evidence="3">
    <location>
        <begin position="238"/>
        <end position="568"/>
    </location>
</feature>
<dbReference type="Gene3D" id="3.30.300.30">
    <property type="match status" value="1"/>
</dbReference>
<dbReference type="InterPro" id="IPR020845">
    <property type="entry name" value="AMP-binding_CS"/>
</dbReference>